<evidence type="ECO:0000256" key="1">
    <source>
        <dbReference type="SAM" id="MobiDB-lite"/>
    </source>
</evidence>
<accession>A0A5C7FID7</accession>
<keyword evidence="2" id="KW-0732">Signal</keyword>
<dbReference type="Proteomes" id="UP000321907">
    <property type="component" value="Unassembled WGS sequence"/>
</dbReference>
<reference evidence="3 4" key="1">
    <citation type="submission" date="2019-08" db="EMBL/GenBank/DDBJ databases">
        <title>Lewinella sp. strain SSH13 Genome sequencing and assembly.</title>
        <authorList>
            <person name="Kim I."/>
        </authorList>
    </citation>
    <scope>NUCLEOTIDE SEQUENCE [LARGE SCALE GENOMIC DNA]</scope>
    <source>
        <strain evidence="3 4">SSH13</strain>
    </source>
</reference>
<protein>
    <submittedName>
        <fullName evidence="3">Uncharacterized protein</fullName>
    </submittedName>
</protein>
<gene>
    <name evidence="3" type="ORF">FUA23_18970</name>
</gene>
<dbReference type="RefSeq" id="WP_147932347.1">
    <property type="nucleotide sequence ID" value="NZ_VOXD01000037.1"/>
</dbReference>
<organism evidence="3 4">
    <name type="scientific">Neolewinella aurantiaca</name>
    <dbReference type="NCBI Taxonomy" id="2602767"/>
    <lineage>
        <taxon>Bacteria</taxon>
        <taxon>Pseudomonadati</taxon>
        <taxon>Bacteroidota</taxon>
        <taxon>Saprospiria</taxon>
        <taxon>Saprospirales</taxon>
        <taxon>Lewinellaceae</taxon>
        <taxon>Neolewinella</taxon>
    </lineage>
</organism>
<evidence type="ECO:0000256" key="2">
    <source>
        <dbReference type="SAM" id="SignalP"/>
    </source>
</evidence>
<comment type="caution">
    <text evidence="3">The sequence shown here is derived from an EMBL/GenBank/DDBJ whole genome shotgun (WGS) entry which is preliminary data.</text>
</comment>
<proteinExistence type="predicted"/>
<feature type="region of interest" description="Disordered" evidence="1">
    <location>
        <begin position="84"/>
        <end position="105"/>
    </location>
</feature>
<evidence type="ECO:0000313" key="3">
    <source>
        <dbReference type="EMBL" id="TXF87077.1"/>
    </source>
</evidence>
<evidence type="ECO:0000313" key="4">
    <source>
        <dbReference type="Proteomes" id="UP000321907"/>
    </source>
</evidence>
<feature type="signal peptide" evidence="2">
    <location>
        <begin position="1"/>
        <end position="20"/>
    </location>
</feature>
<dbReference type="AlphaFoldDB" id="A0A5C7FID7"/>
<feature type="chain" id="PRO_5022841291" evidence="2">
    <location>
        <begin position="21"/>
        <end position="162"/>
    </location>
</feature>
<sequence length="162" mass="19024">MNKLFFFLAFFMITATSLVAQPGRNTSLPGERTERAGTEMRSERFGRIKAARQAFITEELALTAQQAADFFPVYWEYEERLAEGKKDGPARKTPGHATQEYTEEEARTELLNRRTHKQQMLTLTLEAEDKYLKILPATKVIRLPEVEREFRKKLWERTRRPR</sequence>
<name>A0A5C7FID7_9BACT</name>
<dbReference type="OrthoDB" id="675330at2"/>
<keyword evidence="4" id="KW-1185">Reference proteome</keyword>
<dbReference type="EMBL" id="VOXD01000037">
    <property type="protein sequence ID" value="TXF87077.1"/>
    <property type="molecule type" value="Genomic_DNA"/>
</dbReference>